<dbReference type="GO" id="GO:0051287">
    <property type="term" value="F:NAD binding"/>
    <property type="evidence" value="ECO:0007669"/>
    <property type="project" value="InterPro"/>
</dbReference>
<dbReference type="InterPro" id="IPR000534">
    <property type="entry name" value="Semialdehyde_DH_NAD-bd"/>
</dbReference>
<protein>
    <submittedName>
        <fullName evidence="11">Aspartate-semialdehyde dehydrogenase</fullName>
        <ecNumber evidence="11">1.2.1.11</ecNumber>
    </submittedName>
</protein>
<dbReference type="PANTHER" id="PTHR46718">
    <property type="entry name" value="ASPARTATE-SEMIALDEHYDE DEHYDROGENASE"/>
    <property type="match status" value="1"/>
</dbReference>
<keyword evidence="3" id="KW-0791">Threonine biosynthesis</keyword>
<dbReference type="SMART" id="SM00859">
    <property type="entry name" value="Semialdhyde_dh"/>
    <property type="match status" value="1"/>
</dbReference>
<dbReference type="InterPro" id="IPR012280">
    <property type="entry name" value="Semialdhyde_DH_dimer_dom"/>
</dbReference>
<evidence type="ECO:0000256" key="1">
    <source>
        <dbReference type="ARBA" id="ARBA00010584"/>
    </source>
</evidence>
<dbReference type="GO" id="GO:0009085">
    <property type="term" value="P:lysine biosynthetic process"/>
    <property type="evidence" value="ECO:0007669"/>
    <property type="project" value="UniProtKB-KW"/>
</dbReference>
<keyword evidence="4" id="KW-0521">NADP</keyword>
<dbReference type="GO" id="GO:0009088">
    <property type="term" value="P:threonine biosynthetic process"/>
    <property type="evidence" value="ECO:0007669"/>
    <property type="project" value="UniProtKB-KW"/>
</dbReference>
<organism evidence="11">
    <name type="scientific">Caldiarchaeum subterraneum</name>
    <dbReference type="NCBI Taxonomy" id="311458"/>
    <lineage>
        <taxon>Archaea</taxon>
        <taxon>Nitrososphaerota</taxon>
        <taxon>Candidatus Caldarchaeales</taxon>
        <taxon>Candidatus Caldarchaeaceae</taxon>
        <taxon>Candidatus Caldarchaeum</taxon>
    </lineage>
</organism>
<proteinExistence type="inferred from homology"/>
<dbReference type="CDD" id="cd18130">
    <property type="entry name" value="ASADH_C_arch_fung_like"/>
    <property type="match status" value="1"/>
</dbReference>
<dbReference type="InterPro" id="IPR036291">
    <property type="entry name" value="NAD(P)-bd_dom_sf"/>
</dbReference>
<feature type="active site" description="Acyl-thioester intermediate" evidence="9">
    <location>
        <position position="147"/>
    </location>
</feature>
<keyword evidence="8" id="KW-0486">Methionine biosynthesis</keyword>
<keyword evidence="5" id="KW-0220">Diaminopimelate biosynthesis</keyword>
<evidence type="ECO:0000256" key="3">
    <source>
        <dbReference type="ARBA" id="ARBA00022697"/>
    </source>
</evidence>
<dbReference type="FunFam" id="3.30.360.10:FF:000016">
    <property type="entry name" value="Probable aspartate-semialdehyde dehydrogenase"/>
    <property type="match status" value="1"/>
</dbReference>
<dbReference type="PIRSF" id="PIRSF000148">
    <property type="entry name" value="ASA_dh"/>
    <property type="match status" value="1"/>
</dbReference>
<evidence type="ECO:0000256" key="7">
    <source>
        <dbReference type="ARBA" id="ARBA00023154"/>
    </source>
</evidence>
<dbReference type="InterPro" id="IPR005676">
    <property type="entry name" value="Asp_semi-ald_DH_pep-lack"/>
</dbReference>
<dbReference type="EMBL" id="DRWN01000023">
    <property type="protein sequence ID" value="HHK68092.1"/>
    <property type="molecule type" value="Genomic_DNA"/>
</dbReference>
<dbReference type="InterPro" id="IPR051823">
    <property type="entry name" value="ASADH-related"/>
</dbReference>
<evidence type="ECO:0000256" key="4">
    <source>
        <dbReference type="ARBA" id="ARBA00022857"/>
    </source>
</evidence>
<dbReference type="GO" id="GO:0050661">
    <property type="term" value="F:NADP binding"/>
    <property type="evidence" value="ECO:0007669"/>
    <property type="project" value="InterPro"/>
</dbReference>
<evidence type="ECO:0000256" key="5">
    <source>
        <dbReference type="ARBA" id="ARBA00022915"/>
    </source>
</evidence>
<evidence type="ECO:0000256" key="6">
    <source>
        <dbReference type="ARBA" id="ARBA00023002"/>
    </source>
</evidence>
<name>A0A7C5QDW7_CALS0</name>
<keyword evidence="6 11" id="KW-0560">Oxidoreductase</keyword>
<evidence type="ECO:0000256" key="2">
    <source>
        <dbReference type="ARBA" id="ARBA00022605"/>
    </source>
</evidence>
<dbReference type="NCBIfam" id="NF006416">
    <property type="entry name" value="PRK08664.1"/>
    <property type="match status" value="1"/>
</dbReference>
<gene>
    <name evidence="11" type="primary">asd</name>
    <name evidence="11" type="ORF">ENM11_02905</name>
</gene>
<keyword evidence="2" id="KW-0028">Amino-acid biosynthesis</keyword>
<dbReference type="AlphaFoldDB" id="A0A7C5QDW7"/>
<reference evidence="11" key="1">
    <citation type="journal article" date="2020" name="mSystems">
        <title>Genome- and Community-Level Interaction Insights into Carbon Utilization and Element Cycling Functions of Hydrothermarchaeota in Hydrothermal Sediment.</title>
        <authorList>
            <person name="Zhou Z."/>
            <person name="Liu Y."/>
            <person name="Xu W."/>
            <person name="Pan J."/>
            <person name="Luo Z.H."/>
            <person name="Li M."/>
        </authorList>
    </citation>
    <scope>NUCLEOTIDE SEQUENCE [LARGE SCALE GENOMIC DNA]</scope>
    <source>
        <strain evidence="11">SpSt-1056</strain>
    </source>
</reference>
<sequence length="350" mass="38424">MKPYSVAILGATGMVGQHYIRMLQSHPWFRIRCLTGKESVGRKYVEAVRGEAPMPPKEIAEMEVLPTDPKKVDADFVFSCLPTEAAREAEPKFAEAGFPVYSDAAAFRMEKDVPLIVPEINPDHLNLIKTQRKNRGWDGYIVTTPNCTTVGLVLPLHPIQKSLGIKRVIVTTMQAVSGAGYPGVPSLSILGNIIPYISGEEGKVEAEAVKILGRPVDDRVVSDDMQVFATCTRVPTLDGHMESVFVETENNTDVETVSHLLEEYVSLPQELNLPTAPRRPIIVHRENDRPQTRIDVDAGSVPGMSVSVGRLRVYNNTVRFISLSHNLIRGAAGGTILTAELAHHFGLLES</sequence>
<evidence type="ECO:0000313" key="11">
    <source>
        <dbReference type="EMBL" id="HHK68092.1"/>
    </source>
</evidence>
<dbReference type="GO" id="GO:0004073">
    <property type="term" value="F:aspartate-semialdehyde dehydrogenase activity"/>
    <property type="evidence" value="ECO:0007669"/>
    <property type="project" value="UniProtKB-EC"/>
</dbReference>
<dbReference type="EC" id="1.2.1.11" evidence="11"/>
<feature type="domain" description="Semialdehyde dehydrogenase NAD-binding" evidence="10">
    <location>
        <begin position="5"/>
        <end position="128"/>
    </location>
</feature>
<feature type="active site" description="Proton acceptor" evidence="9">
    <location>
        <position position="240"/>
    </location>
</feature>
<dbReference type="GO" id="GO:0009086">
    <property type="term" value="P:methionine biosynthetic process"/>
    <property type="evidence" value="ECO:0007669"/>
    <property type="project" value="UniProtKB-KW"/>
</dbReference>
<keyword evidence="7" id="KW-0457">Lysine biosynthesis</keyword>
<evidence type="ECO:0000256" key="8">
    <source>
        <dbReference type="ARBA" id="ARBA00023167"/>
    </source>
</evidence>
<evidence type="ECO:0000256" key="9">
    <source>
        <dbReference type="PIRSR" id="PIRSR000148-1"/>
    </source>
</evidence>
<dbReference type="GO" id="GO:0046983">
    <property type="term" value="F:protein dimerization activity"/>
    <property type="evidence" value="ECO:0007669"/>
    <property type="project" value="InterPro"/>
</dbReference>
<dbReference type="PANTHER" id="PTHR46718:SF1">
    <property type="entry name" value="ASPARTATE-SEMIALDEHYDE DEHYDROGENASE"/>
    <property type="match status" value="1"/>
</dbReference>
<accession>A0A7C5QDW7</accession>
<dbReference type="Pfam" id="PF01118">
    <property type="entry name" value="Semialdhyde_dh"/>
    <property type="match status" value="1"/>
</dbReference>
<dbReference type="SUPFAM" id="SSF51735">
    <property type="entry name" value="NAD(P)-binding Rossmann-fold domains"/>
    <property type="match status" value="1"/>
</dbReference>
<dbReference type="CDD" id="cd02315">
    <property type="entry name" value="ScASADH_like_N"/>
    <property type="match status" value="1"/>
</dbReference>
<comment type="similarity">
    <text evidence="1">Belongs to the aspartate-semialdehyde dehydrogenase family.</text>
</comment>
<dbReference type="Gene3D" id="3.40.50.720">
    <property type="entry name" value="NAD(P)-binding Rossmann-like Domain"/>
    <property type="match status" value="1"/>
</dbReference>
<dbReference type="SUPFAM" id="SSF55347">
    <property type="entry name" value="Glyceraldehyde-3-phosphate dehydrogenase-like, C-terminal domain"/>
    <property type="match status" value="1"/>
</dbReference>
<dbReference type="NCBIfam" id="TIGR00978">
    <property type="entry name" value="asd_EA"/>
    <property type="match status" value="1"/>
</dbReference>
<dbReference type="Gene3D" id="3.30.360.10">
    <property type="entry name" value="Dihydrodipicolinate Reductase, domain 2"/>
    <property type="match status" value="1"/>
</dbReference>
<comment type="caution">
    <text evidence="11">The sequence shown here is derived from an EMBL/GenBank/DDBJ whole genome shotgun (WGS) entry which is preliminary data.</text>
</comment>
<dbReference type="GO" id="GO:0019877">
    <property type="term" value="P:diaminopimelate biosynthetic process"/>
    <property type="evidence" value="ECO:0007669"/>
    <property type="project" value="UniProtKB-KW"/>
</dbReference>
<evidence type="ECO:0000259" key="10">
    <source>
        <dbReference type="SMART" id="SM00859"/>
    </source>
</evidence>
<dbReference type="Pfam" id="PF02774">
    <property type="entry name" value="Semialdhyde_dhC"/>
    <property type="match status" value="1"/>
</dbReference>